<keyword evidence="2" id="KW-1003">Cell membrane</keyword>
<proteinExistence type="predicted"/>
<evidence type="ECO:0000256" key="9">
    <source>
        <dbReference type="SAM" id="Phobius"/>
    </source>
</evidence>
<dbReference type="GO" id="GO:0005886">
    <property type="term" value="C:plasma membrane"/>
    <property type="evidence" value="ECO:0007669"/>
    <property type="project" value="UniProtKB-SubCell"/>
</dbReference>
<feature type="transmembrane region" description="Helical" evidence="9">
    <location>
        <begin position="190"/>
        <end position="210"/>
    </location>
</feature>
<keyword evidence="7 9" id="KW-0472">Membrane</keyword>
<feature type="transmembrane region" description="Helical" evidence="9">
    <location>
        <begin position="136"/>
        <end position="153"/>
    </location>
</feature>
<evidence type="ECO:0000256" key="7">
    <source>
        <dbReference type="ARBA" id="ARBA00023136"/>
    </source>
</evidence>
<dbReference type="EMBL" id="JADJZA010000001">
    <property type="protein sequence ID" value="MBK9295979.1"/>
    <property type="molecule type" value="Genomic_DNA"/>
</dbReference>
<dbReference type="GO" id="GO:0016763">
    <property type="term" value="F:pentosyltransferase activity"/>
    <property type="evidence" value="ECO:0007669"/>
    <property type="project" value="TreeGrafter"/>
</dbReference>
<feature type="transmembrane region" description="Helical" evidence="9">
    <location>
        <begin position="222"/>
        <end position="248"/>
    </location>
</feature>
<keyword evidence="6 9" id="KW-1133">Transmembrane helix</keyword>
<dbReference type="PANTHER" id="PTHR33908">
    <property type="entry name" value="MANNOSYLTRANSFERASE YKCB-RELATED"/>
    <property type="match status" value="1"/>
</dbReference>
<feature type="transmembrane region" description="Helical" evidence="9">
    <location>
        <begin position="111"/>
        <end position="129"/>
    </location>
</feature>
<evidence type="ECO:0000313" key="10">
    <source>
        <dbReference type="EMBL" id="MBK9295979.1"/>
    </source>
</evidence>
<keyword evidence="4" id="KW-0808">Transferase</keyword>
<gene>
    <name evidence="10" type="ORF">IPN02_03700</name>
</gene>
<feature type="region of interest" description="Disordered" evidence="8">
    <location>
        <begin position="475"/>
        <end position="495"/>
    </location>
</feature>
<feature type="transmembrane region" description="Helical" evidence="9">
    <location>
        <begin position="52"/>
        <end position="71"/>
    </location>
</feature>
<feature type="compositionally biased region" description="Low complexity" evidence="8">
    <location>
        <begin position="16"/>
        <end position="27"/>
    </location>
</feature>
<evidence type="ECO:0000256" key="6">
    <source>
        <dbReference type="ARBA" id="ARBA00022989"/>
    </source>
</evidence>
<evidence type="ECO:0000256" key="3">
    <source>
        <dbReference type="ARBA" id="ARBA00022676"/>
    </source>
</evidence>
<dbReference type="AlphaFoldDB" id="A0A936TDT4"/>
<sequence length="495" mass="53182">MAEPVQEPSVAPVTVGDAGASPAGSDAGLDHSSRDPLTDGTAGSDGSFHRRLLMITAAGLVLRLVWVLIAARQPVGLTDPMRYLTAGRDIALGNGYVDFSTGQPTAYYPPGYPLFVGAIAAVLRPFGLLDNWLPQAVALVQACLGAASIYLLGLLGRSLWSRKVGLVAALILALYPNLVMHTAGVLGETLYIFLLVAALYVLLAVPFSTWSLRQGVLRAGGFGLLFGLAALVRPLALPALVVLVIVWLRGRDGRADDGDARSWDRRSALRWSAVAIVATGAVIGAWTVRNVVRMDEPVLISTNTGDNLCIGHTSQATGGFHLRPGCVAEAGDVADGTAAEVAHDKELTKRAIRWTIDNPGEEPRLMVSRIYHTFHADDDAVLVVQNYIDEEWLAPWQEGALRIAANGAYALVAIGGLVALFWRRQWWHTTRRQIFVWTMIILAVVPLAFFGDPRFKVPVIPFLILLAASLFGPPGTADEPERAGLSRLEGSPEER</sequence>
<reference evidence="10 11" key="1">
    <citation type="submission" date="2020-10" db="EMBL/GenBank/DDBJ databases">
        <title>Connecting structure to function with the recovery of over 1000 high-quality activated sludge metagenome-assembled genomes encoding full-length rRNA genes using long-read sequencing.</title>
        <authorList>
            <person name="Singleton C.M."/>
            <person name="Petriglieri F."/>
            <person name="Kristensen J.M."/>
            <person name="Kirkegaard R.H."/>
            <person name="Michaelsen T.Y."/>
            <person name="Andersen M.H."/>
            <person name="Karst S.M."/>
            <person name="Dueholm M.S."/>
            <person name="Nielsen P.H."/>
            <person name="Albertsen M."/>
        </authorList>
    </citation>
    <scope>NUCLEOTIDE SEQUENCE [LARGE SCALE GENOMIC DNA]</scope>
    <source>
        <strain evidence="10">Lyne_18-Q3-R50-59_MAXAC.006</strain>
    </source>
</reference>
<feature type="transmembrane region" description="Helical" evidence="9">
    <location>
        <begin position="403"/>
        <end position="422"/>
    </location>
</feature>
<accession>A0A936TDT4</accession>
<evidence type="ECO:0000256" key="1">
    <source>
        <dbReference type="ARBA" id="ARBA00004651"/>
    </source>
</evidence>
<keyword evidence="5 9" id="KW-0812">Transmembrane</keyword>
<dbReference type="PANTHER" id="PTHR33908:SF11">
    <property type="entry name" value="MEMBRANE PROTEIN"/>
    <property type="match status" value="1"/>
</dbReference>
<feature type="transmembrane region" description="Helical" evidence="9">
    <location>
        <begin position="434"/>
        <end position="451"/>
    </location>
</feature>
<feature type="region of interest" description="Disordered" evidence="8">
    <location>
        <begin position="1"/>
        <end position="42"/>
    </location>
</feature>
<name>A0A936TDT4_9ACTN</name>
<feature type="compositionally biased region" description="Basic and acidic residues" evidence="8">
    <location>
        <begin position="28"/>
        <end position="37"/>
    </location>
</feature>
<evidence type="ECO:0000256" key="2">
    <source>
        <dbReference type="ARBA" id="ARBA00022475"/>
    </source>
</evidence>
<evidence type="ECO:0000256" key="5">
    <source>
        <dbReference type="ARBA" id="ARBA00022692"/>
    </source>
</evidence>
<evidence type="ECO:0000256" key="4">
    <source>
        <dbReference type="ARBA" id="ARBA00022679"/>
    </source>
</evidence>
<dbReference type="Proteomes" id="UP000727993">
    <property type="component" value="Unassembled WGS sequence"/>
</dbReference>
<comment type="subcellular location">
    <subcellularLocation>
        <location evidence="1">Cell membrane</location>
        <topology evidence="1">Multi-pass membrane protein</topology>
    </subcellularLocation>
</comment>
<evidence type="ECO:0000313" key="11">
    <source>
        <dbReference type="Proteomes" id="UP000727993"/>
    </source>
</evidence>
<keyword evidence="3" id="KW-0328">Glycosyltransferase</keyword>
<dbReference type="GO" id="GO:0009103">
    <property type="term" value="P:lipopolysaccharide biosynthetic process"/>
    <property type="evidence" value="ECO:0007669"/>
    <property type="project" value="UniProtKB-ARBA"/>
</dbReference>
<organism evidence="10 11">
    <name type="scientific">Candidatus Neomicrothrix subdominans</name>
    <dbReference type="NCBI Taxonomy" id="2954438"/>
    <lineage>
        <taxon>Bacteria</taxon>
        <taxon>Bacillati</taxon>
        <taxon>Actinomycetota</taxon>
        <taxon>Acidimicrobiia</taxon>
        <taxon>Acidimicrobiales</taxon>
        <taxon>Microthrixaceae</taxon>
        <taxon>Candidatus Neomicrothrix</taxon>
    </lineage>
</organism>
<comment type="caution">
    <text evidence="10">The sequence shown here is derived from an EMBL/GenBank/DDBJ whole genome shotgun (WGS) entry which is preliminary data.</text>
</comment>
<feature type="transmembrane region" description="Helical" evidence="9">
    <location>
        <begin position="268"/>
        <end position="288"/>
    </location>
</feature>
<dbReference type="InterPro" id="IPR050297">
    <property type="entry name" value="LipidA_mod_glycosyltrf_83"/>
</dbReference>
<feature type="compositionally biased region" description="Basic and acidic residues" evidence="8">
    <location>
        <begin position="479"/>
        <end position="495"/>
    </location>
</feature>
<evidence type="ECO:0000256" key="8">
    <source>
        <dbReference type="SAM" id="MobiDB-lite"/>
    </source>
</evidence>
<protein>
    <submittedName>
        <fullName evidence="10">Glycosyltransferase family 39 protein</fullName>
    </submittedName>
</protein>
<feature type="transmembrane region" description="Helical" evidence="9">
    <location>
        <begin position="159"/>
        <end position="178"/>
    </location>
</feature>